<protein>
    <submittedName>
        <fullName evidence="1">Unannotated protein</fullName>
    </submittedName>
</protein>
<accession>A0A6J6D3F7</accession>
<organism evidence="1">
    <name type="scientific">freshwater metagenome</name>
    <dbReference type="NCBI Taxonomy" id="449393"/>
    <lineage>
        <taxon>unclassified sequences</taxon>
        <taxon>metagenomes</taxon>
        <taxon>ecological metagenomes</taxon>
    </lineage>
</organism>
<name>A0A6J6D3F7_9ZZZZ</name>
<proteinExistence type="predicted"/>
<gene>
    <name evidence="1" type="ORF">UFOPK1358_02067</name>
</gene>
<reference evidence="1" key="1">
    <citation type="submission" date="2020-05" db="EMBL/GenBank/DDBJ databases">
        <authorList>
            <person name="Chiriac C."/>
            <person name="Salcher M."/>
            <person name="Ghai R."/>
            <person name="Kavagutti S V."/>
        </authorList>
    </citation>
    <scope>NUCLEOTIDE SEQUENCE</scope>
</reference>
<dbReference type="EMBL" id="CAEZSF010000312">
    <property type="protein sequence ID" value="CAB4558397.1"/>
    <property type="molecule type" value="Genomic_DNA"/>
</dbReference>
<dbReference type="AlphaFoldDB" id="A0A6J6D3F7"/>
<sequence>MAEGIGGVGVVGGVFVGEVAECEREQGFAVGCGEIVAEFVVFVVLVEQLVCLGVQGVFNAECVDACELAVDEQGVVQSAVHAEGVVRYVISGAVAALLVE</sequence>
<evidence type="ECO:0000313" key="1">
    <source>
        <dbReference type="EMBL" id="CAB4558397.1"/>
    </source>
</evidence>